<dbReference type="RefSeq" id="WP_187024576.1">
    <property type="nucleotide sequence ID" value="NZ_JACOPB010000025.1"/>
</dbReference>
<comment type="caution">
    <text evidence="2">The sequence shown here is derived from an EMBL/GenBank/DDBJ whole genome shotgun (WGS) entry which is preliminary data.</text>
</comment>
<protein>
    <submittedName>
        <fullName evidence="2">Uncharacterized protein</fullName>
    </submittedName>
</protein>
<feature type="transmembrane region" description="Helical" evidence="1">
    <location>
        <begin position="218"/>
        <end position="240"/>
    </location>
</feature>
<feature type="transmembrane region" description="Helical" evidence="1">
    <location>
        <begin position="97"/>
        <end position="117"/>
    </location>
</feature>
<reference evidence="2 3" key="1">
    <citation type="submission" date="2020-08" db="EMBL/GenBank/DDBJ databases">
        <title>Genome public.</title>
        <authorList>
            <person name="Liu C."/>
            <person name="Sun Q."/>
        </authorList>
    </citation>
    <scope>NUCLEOTIDE SEQUENCE [LARGE SCALE GENOMIC DNA]</scope>
    <source>
        <strain evidence="2 3">NSJ-66</strain>
    </source>
</reference>
<dbReference type="EMBL" id="JACOPB010000025">
    <property type="protein sequence ID" value="MBC5712076.1"/>
    <property type="molecule type" value="Genomic_DNA"/>
</dbReference>
<keyword evidence="1" id="KW-0812">Transmembrane</keyword>
<keyword evidence="1" id="KW-0472">Membrane</keyword>
<evidence type="ECO:0000313" key="3">
    <source>
        <dbReference type="Proteomes" id="UP000634672"/>
    </source>
</evidence>
<gene>
    <name evidence="2" type="ORF">H8S75_29595</name>
</gene>
<name>A0ABR7HFW2_9FIRM</name>
<sequence length="254" mass="29521">MGVVKTLKSIREFFWPLLDPLDEVSIRQITIEDCKFNDDEIDMKLKYLEDNKRSEEDRKKEVESKATIFIGTFAVATTVLINMAKEFIFSPILQTESLNYAVVLLIALTIIYLCRAIQYAIRTLKRRNYNTLGFPDFMLTEAMDKKKQILVIQYNAIKKNQKEINIKVDYMTMAQEYFQRAVTTVLLLTIMFLGAFIMQNKFFLDNILNMIQEIVTTQTAVVLVIGIALIFLVIIIFLFCKIHSLEKRINGDNN</sequence>
<feature type="transmembrane region" description="Helical" evidence="1">
    <location>
        <begin position="66"/>
        <end position="85"/>
    </location>
</feature>
<evidence type="ECO:0000313" key="2">
    <source>
        <dbReference type="EMBL" id="MBC5712076.1"/>
    </source>
</evidence>
<proteinExistence type="predicted"/>
<organism evidence="2 3">
    <name type="scientific">Hungatella hominis</name>
    <dbReference type="NCBI Taxonomy" id="2763050"/>
    <lineage>
        <taxon>Bacteria</taxon>
        <taxon>Bacillati</taxon>
        <taxon>Bacillota</taxon>
        <taxon>Clostridia</taxon>
        <taxon>Lachnospirales</taxon>
        <taxon>Lachnospiraceae</taxon>
        <taxon>Hungatella</taxon>
    </lineage>
</organism>
<dbReference type="Proteomes" id="UP000634672">
    <property type="component" value="Unassembled WGS sequence"/>
</dbReference>
<keyword evidence="1" id="KW-1133">Transmembrane helix</keyword>
<accession>A0ABR7HFW2</accession>
<evidence type="ECO:0000256" key="1">
    <source>
        <dbReference type="SAM" id="Phobius"/>
    </source>
</evidence>
<feature type="transmembrane region" description="Helical" evidence="1">
    <location>
        <begin position="177"/>
        <end position="198"/>
    </location>
</feature>
<keyword evidence="3" id="KW-1185">Reference proteome</keyword>